<dbReference type="EMBL" id="FTOT01000001">
    <property type="protein sequence ID" value="SIS64909.1"/>
    <property type="molecule type" value="Genomic_DNA"/>
</dbReference>
<reference evidence="1 2" key="1">
    <citation type="submission" date="2017-01" db="EMBL/GenBank/DDBJ databases">
        <authorList>
            <person name="Mah S.A."/>
            <person name="Swanson W.J."/>
            <person name="Moy G.W."/>
            <person name="Vacquier V.D."/>
        </authorList>
    </citation>
    <scope>NUCLEOTIDE SEQUENCE [LARGE SCALE GENOMIC DNA]</scope>
    <source>
        <strain evidence="1 2">DSM 26375</strain>
    </source>
</reference>
<organism evidence="1 2">
    <name type="scientific">Gemmobacter megaterium</name>
    <dbReference type="NCBI Taxonomy" id="1086013"/>
    <lineage>
        <taxon>Bacteria</taxon>
        <taxon>Pseudomonadati</taxon>
        <taxon>Pseudomonadota</taxon>
        <taxon>Alphaproteobacteria</taxon>
        <taxon>Rhodobacterales</taxon>
        <taxon>Paracoccaceae</taxon>
        <taxon>Gemmobacter</taxon>
    </lineage>
</organism>
<protein>
    <submittedName>
        <fullName evidence="1">Uncharacterized protein</fullName>
    </submittedName>
</protein>
<proteinExistence type="predicted"/>
<dbReference type="Proteomes" id="UP000186141">
    <property type="component" value="Unassembled WGS sequence"/>
</dbReference>
<gene>
    <name evidence="1" type="ORF">SAMN05421774_101670</name>
</gene>
<dbReference type="RefSeq" id="WP_076528621.1">
    <property type="nucleotide sequence ID" value="NZ_BMEH01000001.1"/>
</dbReference>
<keyword evidence="2" id="KW-1185">Reference proteome</keyword>
<dbReference type="STRING" id="1086013.SAMN05421774_101670"/>
<dbReference type="AlphaFoldDB" id="A0A1N7KTI8"/>
<sequence length="60" mass="6930">MRREKIKMPRPKAPAGLKAFWGYARADVAPLASLRVVPVERQEVRARVQFMRLARQQARA</sequence>
<evidence type="ECO:0000313" key="1">
    <source>
        <dbReference type="EMBL" id="SIS64909.1"/>
    </source>
</evidence>
<accession>A0A1N7KTI8</accession>
<name>A0A1N7KTI8_9RHOB</name>
<evidence type="ECO:0000313" key="2">
    <source>
        <dbReference type="Proteomes" id="UP000186141"/>
    </source>
</evidence>